<evidence type="ECO:0000313" key="5">
    <source>
        <dbReference type="Proteomes" id="UP000749559"/>
    </source>
</evidence>
<reference evidence="4" key="1">
    <citation type="submission" date="2022-03" db="EMBL/GenBank/DDBJ databases">
        <authorList>
            <person name="Martin C."/>
        </authorList>
    </citation>
    <scope>NUCLEOTIDE SEQUENCE</scope>
</reference>
<dbReference type="EMBL" id="CAIIXF020000007">
    <property type="protein sequence ID" value="CAH1789504.1"/>
    <property type="molecule type" value="Genomic_DNA"/>
</dbReference>
<feature type="region of interest" description="Disordered" evidence="1">
    <location>
        <begin position="561"/>
        <end position="585"/>
    </location>
</feature>
<protein>
    <submittedName>
        <fullName evidence="4">Uncharacterized protein</fullName>
    </submittedName>
</protein>
<keyword evidence="3" id="KW-0732">Signal</keyword>
<feature type="compositionally biased region" description="Polar residues" evidence="1">
    <location>
        <begin position="502"/>
        <end position="518"/>
    </location>
</feature>
<keyword evidence="2" id="KW-0472">Membrane</keyword>
<feature type="region of interest" description="Disordered" evidence="1">
    <location>
        <begin position="497"/>
        <end position="547"/>
    </location>
</feature>
<feature type="compositionally biased region" description="Polar residues" evidence="1">
    <location>
        <begin position="527"/>
        <end position="539"/>
    </location>
</feature>
<sequence length="585" mass="64343">MEKQRIIFWLIAWCAHLSSFHVRVTHGLVYEVTFIPSNEESTPSAAVSTTNATIETNTNGDGQLAPVLVAAIVGGCMVLLMILAVLAVCIFYRVRECKDERDLDDDESNPNLLDVQRTGSISRSGKESLNSPSFVTESTLINDRASHMYDVPDVSLDLDKNELGNGPIVTVSEYVDTVCPNVDEAVKLDDQKDNLSSFSLGGISLTSDELDIDLYSSNGTVELTGLPRSKVYTGVDNVGFVDDDVHYAVADTKRNLGDSDNEILNGGVSKSVENGRVTDSEVQYVTADTKQYVEDPTNEMSNDSMVKGVANSAVNNHEILYAVADMKHLVEDPSHEISNEGVPIGVHNSRVTAGEIHYDTADTKLYEESPAYGLSNDRMIIGADDNVVKDHEIPYAVADTKERVDDPSDGMSNDRMSISTQECLDDFDRILSNHSEYDTNDMLGIDLSNKISKQVVENIYIPMPVNLDQIKDSIPEKHGNKSNYGDNAIHASQHDKSHLFDQTDSTKSTALQATSEQMKTNDHNKPNEVNNDTDANTDYESIPKPLPRRKHSFKMNVQVPDNIPNNDNATTGDTETNLNVKSDIV</sequence>
<proteinExistence type="predicted"/>
<accession>A0A8J1TR64</accession>
<feature type="region of interest" description="Disordered" evidence="1">
    <location>
        <begin position="102"/>
        <end position="131"/>
    </location>
</feature>
<evidence type="ECO:0000256" key="1">
    <source>
        <dbReference type="SAM" id="MobiDB-lite"/>
    </source>
</evidence>
<feature type="compositionally biased region" description="Polar residues" evidence="1">
    <location>
        <begin position="563"/>
        <end position="585"/>
    </location>
</feature>
<feature type="transmembrane region" description="Helical" evidence="2">
    <location>
        <begin position="67"/>
        <end position="92"/>
    </location>
</feature>
<feature type="compositionally biased region" description="Polar residues" evidence="1">
    <location>
        <begin position="117"/>
        <end position="131"/>
    </location>
</feature>
<keyword evidence="2" id="KW-1133">Transmembrane helix</keyword>
<evidence type="ECO:0000256" key="3">
    <source>
        <dbReference type="SAM" id="SignalP"/>
    </source>
</evidence>
<comment type="caution">
    <text evidence="4">The sequence shown here is derived from an EMBL/GenBank/DDBJ whole genome shotgun (WGS) entry which is preliminary data.</text>
</comment>
<organism evidence="4 5">
    <name type="scientific">Owenia fusiformis</name>
    <name type="common">Polychaete worm</name>
    <dbReference type="NCBI Taxonomy" id="6347"/>
    <lineage>
        <taxon>Eukaryota</taxon>
        <taxon>Metazoa</taxon>
        <taxon>Spiralia</taxon>
        <taxon>Lophotrochozoa</taxon>
        <taxon>Annelida</taxon>
        <taxon>Polychaeta</taxon>
        <taxon>Sedentaria</taxon>
        <taxon>Canalipalpata</taxon>
        <taxon>Sabellida</taxon>
        <taxon>Oweniida</taxon>
        <taxon>Oweniidae</taxon>
        <taxon>Owenia</taxon>
    </lineage>
</organism>
<dbReference type="Proteomes" id="UP000749559">
    <property type="component" value="Unassembled WGS sequence"/>
</dbReference>
<evidence type="ECO:0000313" key="4">
    <source>
        <dbReference type="EMBL" id="CAH1789504.1"/>
    </source>
</evidence>
<feature type="signal peptide" evidence="3">
    <location>
        <begin position="1"/>
        <end position="27"/>
    </location>
</feature>
<evidence type="ECO:0000256" key="2">
    <source>
        <dbReference type="SAM" id="Phobius"/>
    </source>
</evidence>
<keyword evidence="2" id="KW-0812">Transmembrane</keyword>
<dbReference type="AlphaFoldDB" id="A0A8J1TR64"/>
<gene>
    <name evidence="4" type="ORF">OFUS_LOCUS14848</name>
</gene>
<name>A0A8J1TR64_OWEFU</name>
<feature type="chain" id="PRO_5043557386" evidence="3">
    <location>
        <begin position="28"/>
        <end position="585"/>
    </location>
</feature>
<keyword evidence="5" id="KW-1185">Reference proteome</keyword>